<dbReference type="SUPFAM" id="SSF81321">
    <property type="entry name" value="Family A G protein-coupled receptor-like"/>
    <property type="match status" value="1"/>
</dbReference>
<feature type="compositionally biased region" description="Polar residues" evidence="1">
    <location>
        <begin position="332"/>
        <end position="345"/>
    </location>
</feature>
<feature type="transmembrane region" description="Helical" evidence="2">
    <location>
        <begin position="111"/>
        <end position="131"/>
    </location>
</feature>
<dbReference type="Proteomes" id="UP000887566">
    <property type="component" value="Unplaced"/>
</dbReference>
<keyword evidence="3" id="KW-1185">Reference proteome</keyword>
<keyword evidence="2" id="KW-0812">Transmembrane</keyword>
<evidence type="ECO:0000313" key="3">
    <source>
        <dbReference type="Proteomes" id="UP000887566"/>
    </source>
</evidence>
<feature type="transmembrane region" description="Helical" evidence="2">
    <location>
        <begin position="152"/>
        <end position="170"/>
    </location>
</feature>
<feature type="transmembrane region" description="Helical" evidence="2">
    <location>
        <begin position="201"/>
        <end position="222"/>
    </location>
</feature>
<evidence type="ECO:0000256" key="1">
    <source>
        <dbReference type="SAM" id="MobiDB-lite"/>
    </source>
</evidence>
<evidence type="ECO:0000313" key="4">
    <source>
        <dbReference type="WBParaSite" id="PSAMB.scaffold1761size28028.g14767.t1"/>
    </source>
</evidence>
<evidence type="ECO:0000256" key="2">
    <source>
        <dbReference type="SAM" id="Phobius"/>
    </source>
</evidence>
<accession>A0A914VBT6</accession>
<feature type="region of interest" description="Disordered" evidence="1">
    <location>
        <begin position="319"/>
        <end position="351"/>
    </location>
</feature>
<name>A0A914VBT6_9BILA</name>
<dbReference type="Gene3D" id="1.20.1070.10">
    <property type="entry name" value="Rhodopsin 7-helix transmembrane proteins"/>
    <property type="match status" value="1"/>
</dbReference>
<reference evidence="4" key="1">
    <citation type="submission" date="2022-11" db="UniProtKB">
        <authorList>
            <consortium name="WormBaseParasite"/>
        </authorList>
    </citation>
    <scope>IDENTIFICATION</scope>
</reference>
<dbReference type="WBParaSite" id="PSAMB.scaffold1761size28028.g14767.t1">
    <property type="protein sequence ID" value="PSAMB.scaffold1761size28028.g14767.t1"/>
    <property type="gene ID" value="PSAMB.scaffold1761size28028.g14767"/>
</dbReference>
<organism evidence="3 4">
    <name type="scientific">Plectus sambesii</name>
    <dbReference type="NCBI Taxonomy" id="2011161"/>
    <lineage>
        <taxon>Eukaryota</taxon>
        <taxon>Metazoa</taxon>
        <taxon>Ecdysozoa</taxon>
        <taxon>Nematoda</taxon>
        <taxon>Chromadorea</taxon>
        <taxon>Plectida</taxon>
        <taxon>Plectina</taxon>
        <taxon>Plectoidea</taxon>
        <taxon>Plectidae</taxon>
        <taxon>Plectus</taxon>
    </lineage>
</organism>
<keyword evidence="2" id="KW-1133">Transmembrane helix</keyword>
<feature type="transmembrane region" description="Helical" evidence="2">
    <location>
        <begin position="70"/>
        <end position="91"/>
    </location>
</feature>
<keyword evidence="2" id="KW-0472">Membrane</keyword>
<sequence>MSDGDDGGQQSYWSSTEGYAANVVINEYLTDVQVRVFCALFVLFALASLATGILSLRLIAKYNYNTNRSLCLSTSSLLVACLIIGFFASLVKLLIHITPEMFTPWCKTQQYFVDLATNAGLLSIALVVWDVRALMQYSANHAHWTGADHRSRHIAIVWILCAILAARIPFLKSIGSAPGYAQIACCIYRNDVDHSLIIGELIATAAILLLIALLIGAAQISLNKGGSSPDTLHVTMALLFIAIVTKAPYHIFLIVSYLQQESSTDFGLILNALELLMFTQGWLTPVALVMFSSDLRMDLGGCCDHQRIAQNRLDGDNIQINQTDDDRRLSRQSRATKSLRSTNSPMPILHI</sequence>
<protein>
    <submittedName>
        <fullName evidence="4">G-protein coupled receptors family 1 profile domain-containing protein</fullName>
    </submittedName>
</protein>
<feature type="transmembrane region" description="Helical" evidence="2">
    <location>
        <begin position="269"/>
        <end position="291"/>
    </location>
</feature>
<proteinExistence type="predicted"/>
<dbReference type="AlphaFoldDB" id="A0A914VBT6"/>
<feature type="transmembrane region" description="Helical" evidence="2">
    <location>
        <begin position="234"/>
        <end position="257"/>
    </location>
</feature>
<feature type="transmembrane region" description="Helical" evidence="2">
    <location>
        <begin position="34"/>
        <end position="58"/>
    </location>
</feature>